<accession>A0A6J5QW60</accession>
<protein>
    <submittedName>
        <fullName evidence="1">Uncharacterized protein</fullName>
    </submittedName>
</protein>
<name>A0A6J5QW60_9CAUD</name>
<organism evidence="1">
    <name type="scientific">uncultured Caudovirales phage</name>
    <dbReference type="NCBI Taxonomy" id="2100421"/>
    <lineage>
        <taxon>Viruses</taxon>
        <taxon>Duplodnaviria</taxon>
        <taxon>Heunggongvirae</taxon>
        <taxon>Uroviricota</taxon>
        <taxon>Caudoviricetes</taxon>
        <taxon>Peduoviridae</taxon>
        <taxon>Maltschvirus</taxon>
        <taxon>Maltschvirus maltsch</taxon>
    </lineage>
</organism>
<dbReference type="EMBL" id="LR797078">
    <property type="protein sequence ID" value="CAB4185611.1"/>
    <property type="molecule type" value="Genomic_DNA"/>
</dbReference>
<reference evidence="1" key="1">
    <citation type="submission" date="2020-05" db="EMBL/GenBank/DDBJ databases">
        <authorList>
            <person name="Chiriac C."/>
            <person name="Salcher M."/>
            <person name="Ghai R."/>
            <person name="Kavagutti S V."/>
        </authorList>
    </citation>
    <scope>NUCLEOTIDE SEQUENCE</scope>
</reference>
<evidence type="ECO:0000313" key="1">
    <source>
        <dbReference type="EMBL" id="CAB4185611.1"/>
    </source>
</evidence>
<proteinExistence type="predicted"/>
<sequence length="129" mass="13953">MIGYDSPVPSSSKAFLSGEPSVLTRLMNQTLNFPTMMASAIAAAAQEQEDTLRKAYKKAGHKELADNASVTYNVMDSKFEFKASGEGATTIEYGDLGEVPNPVVRTTAARSVHKIEKSIKKALDKNLKV</sequence>
<gene>
    <name evidence="1" type="ORF">UFOVP1130_86</name>
</gene>